<dbReference type="GO" id="GO:0005829">
    <property type="term" value="C:cytosol"/>
    <property type="evidence" value="ECO:0007669"/>
    <property type="project" value="TreeGrafter"/>
</dbReference>
<keyword evidence="5 9" id="KW-0093">Biotin biosynthesis</keyword>
<comment type="caution">
    <text evidence="9">Lacks conserved residue(s) required for the propagation of feature annotation.</text>
</comment>
<keyword evidence="6 9" id="KW-0067">ATP-binding</keyword>
<comment type="pathway">
    <text evidence="9">Cofactor biosynthesis; biotin biosynthesis; biotin from 7,8-diaminononanoate: step 1/2.</text>
</comment>
<organism evidence="10">
    <name type="scientific">Planktothricoides sp. SpSt-374</name>
    <dbReference type="NCBI Taxonomy" id="2282167"/>
    <lineage>
        <taxon>Bacteria</taxon>
        <taxon>Bacillati</taxon>
        <taxon>Cyanobacteriota</taxon>
        <taxon>Cyanophyceae</taxon>
        <taxon>Oscillatoriophycideae</taxon>
        <taxon>Oscillatoriales</taxon>
        <taxon>Oscillatoriaceae</taxon>
        <taxon>Planktothricoides</taxon>
    </lineage>
</organism>
<proteinExistence type="inferred from homology"/>
<keyword evidence="4 9" id="KW-0547">Nucleotide-binding</keyword>
<dbReference type="SUPFAM" id="SSF52540">
    <property type="entry name" value="P-loop containing nucleoside triphosphate hydrolases"/>
    <property type="match status" value="1"/>
</dbReference>
<dbReference type="EMBL" id="DSPX01000089">
    <property type="protein sequence ID" value="HGG00774.1"/>
    <property type="molecule type" value="Genomic_DNA"/>
</dbReference>
<keyword evidence="2 9" id="KW-0436">Ligase</keyword>
<dbReference type="CDD" id="cd03109">
    <property type="entry name" value="DTBS"/>
    <property type="match status" value="1"/>
</dbReference>
<evidence type="ECO:0000256" key="9">
    <source>
        <dbReference type="HAMAP-Rule" id="MF_00336"/>
    </source>
</evidence>
<dbReference type="UniPathway" id="UPA00078">
    <property type="reaction ID" value="UER00161"/>
</dbReference>
<dbReference type="PIRSF" id="PIRSF006755">
    <property type="entry name" value="DTB_synth"/>
    <property type="match status" value="1"/>
</dbReference>
<dbReference type="GO" id="GO:0005524">
    <property type="term" value="F:ATP binding"/>
    <property type="evidence" value="ECO:0007669"/>
    <property type="project" value="UniProtKB-UniRule"/>
</dbReference>
<evidence type="ECO:0000256" key="8">
    <source>
        <dbReference type="ARBA" id="ARBA00047386"/>
    </source>
</evidence>
<dbReference type="PANTHER" id="PTHR43210:SF2">
    <property type="entry name" value="ATP-DEPENDENT DETHIOBIOTIN SYNTHETASE BIOD 2"/>
    <property type="match status" value="1"/>
</dbReference>
<evidence type="ECO:0000256" key="4">
    <source>
        <dbReference type="ARBA" id="ARBA00022741"/>
    </source>
</evidence>
<keyword evidence="3 9" id="KW-0479">Metal-binding</keyword>
<evidence type="ECO:0000256" key="2">
    <source>
        <dbReference type="ARBA" id="ARBA00022598"/>
    </source>
</evidence>
<comment type="subcellular location">
    <subcellularLocation>
        <location evidence="9">Cytoplasm</location>
    </subcellularLocation>
</comment>
<reference evidence="10" key="1">
    <citation type="journal article" date="2020" name="mSystems">
        <title>Genome- and Community-Level Interaction Insights into Carbon Utilization and Element Cycling Functions of Hydrothermarchaeota in Hydrothermal Sediment.</title>
        <authorList>
            <person name="Zhou Z."/>
            <person name="Liu Y."/>
            <person name="Xu W."/>
            <person name="Pan J."/>
            <person name="Luo Z.H."/>
            <person name="Li M."/>
        </authorList>
    </citation>
    <scope>NUCLEOTIDE SEQUENCE [LARGE SCALE GENOMIC DNA]</scope>
    <source>
        <strain evidence="10">SpSt-374</strain>
    </source>
</reference>
<feature type="binding site" evidence="9">
    <location>
        <begin position="22"/>
        <end position="27"/>
    </location>
    <ligand>
        <name>ATP</name>
        <dbReference type="ChEBI" id="CHEBI:30616"/>
    </ligand>
</feature>
<evidence type="ECO:0000256" key="5">
    <source>
        <dbReference type="ARBA" id="ARBA00022756"/>
    </source>
</evidence>
<evidence type="ECO:0000313" key="10">
    <source>
        <dbReference type="EMBL" id="HGG00774.1"/>
    </source>
</evidence>
<comment type="subunit">
    <text evidence="9">Homodimer.</text>
</comment>
<feature type="binding site" evidence="9">
    <location>
        <position position="57"/>
    </location>
    <ligand>
        <name>Mg(2+)</name>
        <dbReference type="ChEBI" id="CHEBI:18420"/>
    </ligand>
</feature>
<keyword evidence="7 9" id="KW-0460">Magnesium</keyword>
<feature type="binding site" evidence="9">
    <location>
        <begin position="183"/>
        <end position="184"/>
    </location>
    <ligand>
        <name>ATP</name>
        <dbReference type="ChEBI" id="CHEBI:30616"/>
    </ligand>
</feature>
<name>A0A7C3VGD1_9CYAN</name>
<dbReference type="PANTHER" id="PTHR43210">
    <property type="entry name" value="DETHIOBIOTIN SYNTHETASE"/>
    <property type="match status" value="1"/>
</dbReference>
<keyword evidence="1 9" id="KW-0963">Cytoplasm</keyword>
<dbReference type="NCBIfam" id="TIGR00347">
    <property type="entry name" value="bioD"/>
    <property type="match status" value="1"/>
</dbReference>
<dbReference type="GO" id="GO:0000287">
    <property type="term" value="F:magnesium ion binding"/>
    <property type="evidence" value="ECO:0007669"/>
    <property type="project" value="UniProtKB-UniRule"/>
</dbReference>
<accession>A0A7C3VGD1</accession>
<feature type="binding site" evidence="9">
    <location>
        <position position="118"/>
    </location>
    <ligand>
        <name>Mg(2+)</name>
        <dbReference type="ChEBI" id="CHEBI:18420"/>
    </ligand>
</feature>
<dbReference type="GO" id="GO:0009102">
    <property type="term" value="P:biotin biosynthetic process"/>
    <property type="evidence" value="ECO:0007669"/>
    <property type="project" value="UniProtKB-UniRule"/>
</dbReference>
<evidence type="ECO:0000256" key="3">
    <source>
        <dbReference type="ARBA" id="ARBA00022723"/>
    </source>
</evidence>
<comment type="caution">
    <text evidence="10">The sequence shown here is derived from an EMBL/GenBank/DDBJ whole genome shotgun (WGS) entry which is preliminary data.</text>
</comment>
<comment type="similarity">
    <text evidence="9">Belongs to the dethiobiotin synthetase family.</text>
</comment>
<protein>
    <recommendedName>
        <fullName evidence="9">ATP-dependent dethiobiotin synthetase BioD</fullName>
        <ecNumber evidence="9">6.3.3.3</ecNumber>
    </recommendedName>
    <alternativeName>
        <fullName evidence="9">DTB synthetase</fullName>
        <shortName evidence="9">DTBS</shortName>
    </alternativeName>
    <alternativeName>
        <fullName evidence="9">Dethiobiotin synthase</fullName>
    </alternativeName>
</protein>
<dbReference type="Pfam" id="PF13500">
    <property type="entry name" value="AAA_26"/>
    <property type="match status" value="1"/>
</dbReference>
<feature type="binding site" evidence="9">
    <location>
        <position position="57"/>
    </location>
    <ligand>
        <name>ATP</name>
        <dbReference type="ChEBI" id="CHEBI:30616"/>
    </ligand>
</feature>
<evidence type="ECO:0000256" key="7">
    <source>
        <dbReference type="ARBA" id="ARBA00022842"/>
    </source>
</evidence>
<dbReference type="InterPro" id="IPR027417">
    <property type="entry name" value="P-loop_NTPase"/>
</dbReference>
<comment type="cofactor">
    <cofactor evidence="9">
        <name>Mg(2+)</name>
        <dbReference type="ChEBI" id="CHEBI:18420"/>
    </cofactor>
</comment>
<dbReference type="EC" id="6.3.3.3" evidence="9"/>
<feature type="binding site" evidence="9">
    <location>
        <position position="26"/>
    </location>
    <ligand>
        <name>Mg(2+)</name>
        <dbReference type="ChEBI" id="CHEBI:18420"/>
    </ligand>
</feature>
<feature type="binding site" evidence="9">
    <location>
        <begin position="215"/>
        <end position="217"/>
    </location>
    <ligand>
        <name>ATP</name>
        <dbReference type="ChEBI" id="CHEBI:30616"/>
    </ligand>
</feature>
<evidence type="ECO:0000256" key="1">
    <source>
        <dbReference type="ARBA" id="ARBA00022490"/>
    </source>
</evidence>
<sequence>MNQQLSTSKKPKSLLITGTDTDAGKTVLTAALAAYWQRVYPHQPLGIIKPIQSGTGDNLLYQRLFDLDQSSAEINPVQFQAPLAPPIAAAKENRTVDLALAWRTFTALQERSSLVLVEALGGLGSPVTAETTVADLARDWSLPAVLVVPVKLGSIGQAVANSALAREAVGANHPSPLRGIILNCIHPLSDSEINDLTPVDLIQSLTNIPVCGILPHLNDPTDIQQLANAAANLNLETFLPGIR</sequence>
<dbReference type="GO" id="GO:0004141">
    <property type="term" value="F:dethiobiotin synthase activity"/>
    <property type="evidence" value="ECO:0007669"/>
    <property type="project" value="UniProtKB-UniRule"/>
</dbReference>
<evidence type="ECO:0000256" key="6">
    <source>
        <dbReference type="ARBA" id="ARBA00022840"/>
    </source>
</evidence>
<feature type="binding site" evidence="9">
    <location>
        <begin position="118"/>
        <end position="121"/>
    </location>
    <ligand>
        <name>ATP</name>
        <dbReference type="ChEBI" id="CHEBI:30616"/>
    </ligand>
</feature>
<dbReference type="Gene3D" id="3.40.50.300">
    <property type="entry name" value="P-loop containing nucleotide triphosphate hydrolases"/>
    <property type="match status" value="1"/>
</dbReference>
<dbReference type="HAMAP" id="MF_00336">
    <property type="entry name" value="BioD"/>
    <property type="match status" value="1"/>
</dbReference>
<comment type="function">
    <text evidence="9">Catalyzes a mechanistically unusual reaction, the ATP-dependent insertion of CO2 between the N7 and N8 nitrogen atoms of 7,8-diaminopelargonic acid (DAPA, also called 7,8-diammoniononanoate) to form a ureido ring.</text>
</comment>
<dbReference type="AlphaFoldDB" id="A0A7C3VGD1"/>
<feature type="active site" evidence="9">
    <location>
        <position position="49"/>
    </location>
</feature>
<feature type="binding site" evidence="9">
    <location>
        <position position="53"/>
    </location>
    <ligand>
        <name>substrate</name>
    </ligand>
</feature>
<dbReference type="InterPro" id="IPR004472">
    <property type="entry name" value="DTB_synth_BioD"/>
</dbReference>
<gene>
    <name evidence="9 10" type="primary">bioD</name>
    <name evidence="10" type="ORF">ENR15_09030</name>
</gene>
<comment type="catalytic activity">
    <reaction evidence="8">
        <text>(7R,8S)-8-amino-7-(carboxyamino)nonanoate + ATP = (4R,5S)-dethiobiotin + ADP + phosphate + H(+)</text>
        <dbReference type="Rhea" id="RHEA:63684"/>
        <dbReference type="ChEBI" id="CHEBI:15378"/>
        <dbReference type="ChEBI" id="CHEBI:30616"/>
        <dbReference type="ChEBI" id="CHEBI:43474"/>
        <dbReference type="ChEBI" id="CHEBI:149470"/>
        <dbReference type="ChEBI" id="CHEBI:149473"/>
        <dbReference type="ChEBI" id="CHEBI:456216"/>
    </reaction>
</comment>
<comment type="catalytic activity">
    <reaction evidence="9">
        <text>(7R,8S)-7,8-diammoniononanoate + CO2 + ATP = (4R,5S)-dethiobiotin + ADP + phosphate + 3 H(+)</text>
        <dbReference type="Rhea" id="RHEA:15805"/>
        <dbReference type="ChEBI" id="CHEBI:15378"/>
        <dbReference type="ChEBI" id="CHEBI:16526"/>
        <dbReference type="ChEBI" id="CHEBI:30616"/>
        <dbReference type="ChEBI" id="CHEBI:43474"/>
        <dbReference type="ChEBI" id="CHEBI:149469"/>
        <dbReference type="ChEBI" id="CHEBI:149473"/>
        <dbReference type="ChEBI" id="CHEBI:456216"/>
        <dbReference type="EC" id="6.3.3.3"/>
    </reaction>
</comment>